<keyword evidence="2" id="KW-0408">Iron</keyword>
<dbReference type="Pfam" id="PF05726">
    <property type="entry name" value="Pirin_C"/>
    <property type="match status" value="1"/>
</dbReference>
<dbReference type="EMBL" id="VHQG01000002">
    <property type="protein sequence ID" value="TPW75620.1"/>
    <property type="molecule type" value="Genomic_DNA"/>
</dbReference>
<dbReference type="PANTHER" id="PTHR13903:SF8">
    <property type="entry name" value="PIRIN"/>
    <property type="match status" value="1"/>
</dbReference>
<dbReference type="AlphaFoldDB" id="A0A506Y1Z2"/>
<evidence type="ECO:0000313" key="6">
    <source>
        <dbReference type="EMBL" id="TPW75620.1"/>
    </source>
</evidence>
<feature type="binding site" evidence="2">
    <location>
        <position position="78"/>
    </location>
    <ligand>
        <name>Fe cation</name>
        <dbReference type="ChEBI" id="CHEBI:24875"/>
    </ligand>
</feature>
<comment type="cofactor">
    <cofactor evidence="2">
        <name>Fe cation</name>
        <dbReference type="ChEBI" id="CHEBI:24875"/>
    </cofactor>
    <text evidence="2">Binds 1 Fe cation per subunit.</text>
</comment>
<dbReference type="InterPro" id="IPR003829">
    <property type="entry name" value="Pirin_N_dom"/>
</dbReference>
<accession>A0A506Y1Z2</accession>
<dbReference type="InterPro" id="IPR008778">
    <property type="entry name" value="Pirin_C_dom"/>
</dbReference>
<dbReference type="InterPro" id="IPR014710">
    <property type="entry name" value="RmlC-like_jellyroll"/>
</dbReference>
<dbReference type="Pfam" id="PF02678">
    <property type="entry name" value="Pirin"/>
    <property type="match status" value="1"/>
</dbReference>
<dbReference type="Gene3D" id="2.60.120.10">
    <property type="entry name" value="Jelly Rolls"/>
    <property type="match status" value="2"/>
</dbReference>
<evidence type="ECO:0000259" key="4">
    <source>
        <dbReference type="Pfam" id="PF02678"/>
    </source>
</evidence>
<keyword evidence="7" id="KW-1185">Reference proteome</keyword>
<dbReference type="Proteomes" id="UP000316252">
    <property type="component" value="Unassembled WGS sequence"/>
</dbReference>
<dbReference type="InterPro" id="IPR011051">
    <property type="entry name" value="RmlC_Cupin_sf"/>
</dbReference>
<dbReference type="RefSeq" id="WP_141162980.1">
    <property type="nucleotide sequence ID" value="NZ_VHQG01000002.1"/>
</dbReference>
<gene>
    <name evidence="6" type="ORF">FJ657_06980</name>
</gene>
<dbReference type="SUPFAM" id="SSF51182">
    <property type="entry name" value="RmlC-like cupins"/>
    <property type="match status" value="1"/>
</dbReference>
<organism evidence="6 7">
    <name type="scientific">Schumannella soli</name>
    <dbReference type="NCBI Taxonomy" id="2590779"/>
    <lineage>
        <taxon>Bacteria</taxon>
        <taxon>Bacillati</taxon>
        <taxon>Actinomycetota</taxon>
        <taxon>Actinomycetes</taxon>
        <taxon>Micrococcales</taxon>
        <taxon>Microbacteriaceae</taxon>
        <taxon>Schumannella</taxon>
    </lineage>
</organism>
<evidence type="ECO:0000259" key="5">
    <source>
        <dbReference type="Pfam" id="PF05726"/>
    </source>
</evidence>
<evidence type="ECO:0000256" key="2">
    <source>
        <dbReference type="PIRSR" id="PIRSR006232-1"/>
    </source>
</evidence>
<evidence type="ECO:0000256" key="3">
    <source>
        <dbReference type="RuleBase" id="RU003457"/>
    </source>
</evidence>
<dbReference type="CDD" id="cd02909">
    <property type="entry name" value="cupin_pirin_N"/>
    <property type="match status" value="1"/>
</dbReference>
<proteinExistence type="inferred from homology"/>
<dbReference type="InterPro" id="IPR012093">
    <property type="entry name" value="Pirin"/>
</dbReference>
<comment type="caution">
    <text evidence="6">The sequence shown here is derived from an EMBL/GenBank/DDBJ whole genome shotgun (WGS) entry which is preliminary data.</text>
</comment>
<sequence>MSNLEHEPGEVLLECPPASGIEILEPRAVPLGGPRAMTVNRTLPQRARSLIGAWCFVDHYGPADVEQSGGMVVPPHPHIGLQTVSWLFEGEVEHRDSVGSRANVSPGSLNLMTAGRGIQHSEYSTSTTTVLHGAQLWLALPGGERHREPAFEATDAVRFDLGSARVSLFIGELDGRHAAATVFSPLLGAEVLLPAGASVRVPVDARFELGVLVDTGELLVDGTPVAPRELAYRAPGGDVLELAAGETDARLLLLGGAPFGEQLVMWWNFVGRDHDEIARARADWDARVAGAPTRYDVIDDDRAPLPAPVLPPVRLRPRD</sequence>
<feature type="domain" description="Pirin N-terminal" evidence="4">
    <location>
        <begin position="39"/>
        <end position="138"/>
    </location>
</feature>
<dbReference type="PANTHER" id="PTHR13903">
    <property type="entry name" value="PIRIN-RELATED"/>
    <property type="match status" value="1"/>
</dbReference>
<evidence type="ECO:0000256" key="1">
    <source>
        <dbReference type="ARBA" id="ARBA00008416"/>
    </source>
</evidence>
<keyword evidence="2" id="KW-0479">Metal-binding</keyword>
<protein>
    <submittedName>
        <fullName evidence="6">Pirin family protein</fullName>
    </submittedName>
</protein>
<dbReference type="OrthoDB" id="9780903at2"/>
<feature type="binding site" evidence="2">
    <location>
        <position position="122"/>
    </location>
    <ligand>
        <name>Fe cation</name>
        <dbReference type="ChEBI" id="CHEBI:24875"/>
    </ligand>
</feature>
<evidence type="ECO:0000313" key="7">
    <source>
        <dbReference type="Proteomes" id="UP000316252"/>
    </source>
</evidence>
<feature type="binding site" evidence="2">
    <location>
        <position position="120"/>
    </location>
    <ligand>
        <name>Fe cation</name>
        <dbReference type="ChEBI" id="CHEBI:24875"/>
    </ligand>
</feature>
<feature type="binding site" evidence="2">
    <location>
        <position position="76"/>
    </location>
    <ligand>
        <name>Fe cation</name>
        <dbReference type="ChEBI" id="CHEBI:24875"/>
    </ligand>
</feature>
<name>A0A506Y1Z2_9MICO</name>
<dbReference type="CDD" id="cd02247">
    <property type="entry name" value="cupin_pirin_C"/>
    <property type="match status" value="1"/>
</dbReference>
<feature type="domain" description="Pirin C-terminal" evidence="5">
    <location>
        <begin position="190"/>
        <end position="286"/>
    </location>
</feature>
<reference evidence="6 7" key="1">
    <citation type="submission" date="2019-06" db="EMBL/GenBank/DDBJ databases">
        <authorList>
            <person name="Li F."/>
        </authorList>
    </citation>
    <scope>NUCLEOTIDE SEQUENCE [LARGE SCALE GENOMIC DNA]</scope>
    <source>
        <strain evidence="6 7">10F1D-1</strain>
    </source>
</reference>
<dbReference type="GO" id="GO:0046872">
    <property type="term" value="F:metal ion binding"/>
    <property type="evidence" value="ECO:0007669"/>
    <property type="project" value="UniProtKB-KW"/>
</dbReference>
<comment type="similarity">
    <text evidence="1 3">Belongs to the pirin family.</text>
</comment>
<dbReference type="PIRSF" id="PIRSF006232">
    <property type="entry name" value="Pirin"/>
    <property type="match status" value="1"/>
</dbReference>